<comment type="subcellular location">
    <subcellularLocation>
        <location evidence="7">Cellular thylakoid membrane</location>
        <topology evidence="7">Single-pass membrane protein</topology>
    </subcellularLocation>
</comment>
<geneLocation type="plastid" evidence="8"/>
<dbReference type="InterPro" id="IPR037279">
    <property type="entry name" value="PSI_PsaM_sf"/>
</dbReference>
<name>A0A3G1IV84_9EUKA</name>
<keyword evidence="8" id="KW-0934">Plastid</keyword>
<keyword evidence="3 7" id="KW-0603">Photosystem I</keyword>
<keyword evidence="2 7" id="KW-0812">Transmembrane</keyword>
<dbReference type="GO" id="GO:0042651">
    <property type="term" value="C:thylakoid membrane"/>
    <property type="evidence" value="ECO:0007669"/>
    <property type="project" value="UniProtKB-UniRule"/>
</dbReference>
<dbReference type="EMBL" id="MF167424">
    <property type="protein sequence ID" value="ASQ39951.1"/>
    <property type="molecule type" value="Genomic_DNA"/>
</dbReference>
<evidence type="ECO:0000256" key="6">
    <source>
        <dbReference type="ARBA" id="ARBA00023136"/>
    </source>
</evidence>
<gene>
    <name evidence="7 8" type="primary">psaM</name>
</gene>
<evidence type="ECO:0000313" key="8">
    <source>
        <dbReference type="EMBL" id="ASQ39951.1"/>
    </source>
</evidence>
<evidence type="ECO:0000256" key="3">
    <source>
        <dbReference type="ARBA" id="ARBA00022836"/>
    </source>
</evidence>
<dbReference type="AlphaFoldDB" id="A0A3G1IV84"/>
<keyword evidence="4 7" id="KW-1133">Transmembrane helix</keyword>
<dbReference type="SUPFAM" id="SSF81548">
    <property type="entry name" value="Subunit XII of photosystem I reaction centre, PsaM"/>
    <property type="match status" value="1"/>
</dbReference>
<dbReference type="InterPro" id="IPR010010">
    <property type="entry name" value="PSI_PsaM"/>
</dbReference>
<feature type="transmembrane region" description="Helical" evidence="7">
    <location>
        <begin position="6"/>
        <end position="27"/>
    </location>
</feature>
<accession>A0A3G1IV84</accession>
<proteinExistence type="inferred from homology"/>
<evidence type="ECO:0000256" key="7">
    <source>
        <dbReference type="HAMAP-Rule" id="MF_00828"/>
    </source>
</evidence>
<dbReference type="NCBIfam" id="TIGR03053">
    <property type="entry name" value="PS_I_psaM"/>
    <property type="match status" value="1"/>
</dbReference>
<evidence type="ECO:0000256" key="5">
    <source>
        <dbReference type="ARBA" id="ARBA00023078"/>
    </source>
</evidence>
<protein>
    <recommendedName>
        <fullName evidence="7">Photosystem I reaction center subunit XII</fullName>
    </recommendedName>
    <alternativeName>
        <fullName evidence="7">PSI-M</fullName>
    </alternativeName>
</protein>
<evidence type="ECO:0000256" key="1">
    <source>
        <dbReference type="ARBA" id="ARBA00022531"/>
    </source>
</evidence>
<sequence length="31" mass="3448">MFLVDFQIFIALAVALVPGLLAIRLGLELYK</sequence>
<dbReference type="GO" id="GO:0015979">
    <property type="term" value="P:photosynthesis"/>
    <property type="evidence" value="ECO:0007669"/>
    <property type="project" value="UniProtKB-UniRule"/>
</dbReference>
<keyword evidence="6 7" id="KW-0472">Membrane</keyword>
<comment type="similarity">
    <text evidence="7">Belongs to the PsaM family.</text>
</comment>
<dbReference type="Pfam" id="PF07465">
    <property type="entry name" value="PsaM"/>
    <property type="match status" value="1"/>
</dbReference>
<dbReference type="HAMAP" id="MF_00828">
    <property type="entry name" value="PSI_PsaM"/>
    <property type="match status" value="1"/>
</dbReference>
<evidence type="ECO:0000256" key="2">
    <source>
        <dbReference type="ARBA" id="ARBA00022692"/>
    </source>
</evidence>
<keyword evidence="5 7" id="KW-0793">Thylakoid</keyword>
<reference evidence="8" key="1">
    <citation type="submission" date="2017-05" db="EMBL/GenBank/DDBJ databases">
        <title>Plastid comparative genomics reveals ancient divergence between Glaucophyte genera.</title>
        <authorList>
            <person name="Figueroa-Martinez F.J."/>
            <person name="Jackson C."/>
            <person name="Reyes-Prieto A."/>
        </authorList>
    </citation>
    <scope>NUCLEOTIDE SEQUENCE</scope>
    <source>
        <strain evidence="8">BBH</strain>
    </source>
</reference>
<organism evidence="8">
    <name type="scientific">Glaucocystis sp. BBH</name>
    <dbReference type="NCBI Taxonomy" id="2023628"/>
    <lineage>
        <taxon>Eukaryota</taxon>
        <taxon>Glaucocystophyceae</taxon>
        <taxon>Glaucocystales</taxon>
        <taxon>Glaucocystaceae</taxon>
        <taxon>Glaucocystis</taxon>
    </lineage>
</organism>
<keyword evidence="1 7" id="KW-0602">Photosynthesis</keyword>
<evidence type="ECO:0000256" key="4">
    <source>
        <dbReference type="ARBA" id="ARBA00022989"/>
    </source>
</evidence>
<dbReference type="GO" id="GO:0009522">
    <property type="term" value="C:photosystem I"/>
    <property type="evidence" value="ECO:0007669"/>
    <property type="project" value="UniProtKB-KW"/>
</dbReference>